<evidence type="ECO:0000313" key="2">
    <source>
        <dbReference type="Proteomes" id="UP000092528"/>
    </source>
</evidence>
<dbReference type="PATRIC" id="fig|45658.7.peg.301"/>
<organism evidence="1 2">
    <name type="scientific">Vibrio scophthalmi</name>
    <dbReference type="NCBI Taxonomy" id="45658"/>
    <lineage>
        <taxon>Bacteria</taxon>
        <taxon>Pseudomonadati</taxon>
        <taxon>Pseudomonadota</taxon>
        <taxon>Gammaproteobacteria</taxon>
        <taxon>Vibrionales</taxon>
        <taxon>Vibrionaceae</taxon>
        <taxon>Vibrio</taxon>
    </lineage>
</organism>
<dbReference type="AlphaFoldDB" id="A0A1C7F681"/>
<sequence length="495" mass="57327">MALAFRQNYNGCKTFGCANCGNPDETLYRYSDRLGYPAWHCDLCGAYPPVLLNPPIIALAREIEQRRYPADFPRHFHCTHHENNTWQRYGRTHIGSQRLQCTTCQTVVSQPNPDLIAKRLQPWLDALAQGIKPSSLQSHLGLSNKMFAQHLTQLCELLNHYSYYIEQYALAQATEHTLYTFSHIQPCRSGMKANTTKQEFAQLWTLCTLDINSGYVYLLSDNARAETIANLNDDSLSWRNSSQYALKAKESSMEGETDVLIRAEKTYQKILARSQFDQLAYCDKKHAMLKQGKDPHNALMRPVYAAHAHMQNLKQHLSFPAKTNWLLEHESFLRGAAITAYSDPIRQGTVSLYYYHYSLNHPHTEHSVQHRTLSWWNEKWHRLSVTDKNEQHQIGLGVLTPVSELSMIDLQALLPTTINWDKQLWQTFERWLPCVYAQKLSQPRVEQWQTIYRYIHNYLSTKKPRIAVPAHHAIDSIATMVRCLNQQDLVQNKRG</sequence>
<gene>
    <name evidence="1" type="ORF">VSVS05_00329</name>
</gene>
<dbReference type="Proteomes" id="UP000092528">
    <property type="component" value="Chromosome 1"/>
</dbReference>
<reference evidence="1 2" key="1">
    <citation type="submission" date="2016-07" db="EMBL/GenBank/DDBJ databases">
        <title>Genome sequencing of Vibrio scophthalmi strain VS-05, an isolated from Paralichthys olivaceus.</title>
        <authorList>
            <person name="Han H.-J."/>
        </authorList>
    </citation>
    <scope>NUCLEOTIDE SEQUENCE [LARGE SCALE GENOMIC DNA]</scope>
    <source>
        <strain evidence="1 2">VS-05</strain>
    </source>
</reference>
<evidence type="ECO:0000313" key="1">
    <source>
        <dbReference type="EMBL" id="ANU35466.1"/>
    </source>
</evidence>
<protein>
    <submittedName>
        <fullName evidence="1">Uncharacterized protein</fullName>
    </submittedName>
</protein>
<accession>A0A1C7F681</accession>
<dbReference type="STRING" id="45658.VSVS12_02611"/>
<proteinExistence type="predicted"/>
<keyword evidence="2" id="KW-1185">Reference proteome</keyword>
<dbReference type="EMBL" id="CP016414">
    <property type="protein sequence ID" value="ANU35466.1"/>
    <property type="molecule type" value="Genomic_DNA"/>
</dbReference>
<name>A0A1C7F681_9VIBR</name>